<keyword evidence="7" id="KW-1185">Reference proteome</keyword>
<gene>
    <name evidence="6" type="ORF">SPRG_09328</name>
</gene>
<dbReference type="Proteomes" id="UP000030745">
    <property type="component" value="Unassembled WGS sequence"/>
</dbReference>
<evidence type="ECO:0000256" key="5">
    <source>
        <dbReference type="SAM" id="SignalP"/>
    </source>
</evidence>
<name>A0A067CEZ2_SAPPC</name>
<dbReference type="PANTHER" id="PTHR11452:SF14">
    <property type="entry name" value="ALPHA-GALACTOSIDASE A"/>
    <property type="match status" value="1"/>
</dbReference>
<dbReference type="Pfam" id="PF16499">
    <property type="entry name" value="Melibiase_2"/>
    <property type="match status" value="1"/>
</dbReference>
<dbReference type="InterPro" id="IPR017853">
    <property type="entry name" value="GH"/>
</dbReference>
<accession>A0A067CEZ2</accession>
<protein>
    <recommendedName>
        <fullName evidence="4">Alpha-galactosidase</fullName>
        <ecNumber evidence="4">3.2.1.22</ecNumber>
    </recommendedName>
    <alternativeName>
        <fullName evidence="4">Melibiase</fullName>
    </alternativeName>
</protein>
<keyword evidence="3 4" id="KW-0326">Glycosidase</keyword>
<feature type="chain" id="PRO_5013153133" description="Alpha-galactosidase" evidence="5">
    <location>
        <begin position="16"/>
        <end position="395"/>
    </location>
</feature>
<keyword evidence="5" id="KW-0732">Signal</keyword>
<reference evidence="6 7" key="1">
    <citation type="journal article" date="2013" name="PLoS Genet.">
        <title>Distinctive expansion of potential virulence genes in the genome of the oomycete fish pathogen Saprolegnia parasitica.</title>
        <authorList>
            <person name="Jiang R.H."/>
            <person name="de Bruijn I."/>
            <person name="Haas B.J."/>
            <person name="Belmonte R."/>
            <person name="Lobach L."/>
            <person name="Christie J."/>
            <person name="van den Ackerveken G."/>
            <person name="Bottin A."/>
            <person name="Bulone V."/>
            <person name="Diaz-Moreno S.M."/>
            <person name="Dumas B."/>
            <person name="Fan L."/>
            <person name="Gaulin E."/>
            <person name="Govers F."/>
            <person name="Grenville-Briggs L.J."/>
            <person name="Horner N.R."/>
            <person name="Levin J.Z."/>
            <person name="Mammella M."/>
            <person name="Meijer H.J."/>
            <person name="Morris P."/>
            <person name="Nusbaum C."/>
            <person name="Oome S."/>
            <person name="Phillips A.J."/>
            <person name="van Rooyen D."/>
            <person name="Rzeszutek E."/>
            <person name="Saraiva M."/>
            <person name="Secombes C.J."/>
            <person name="Seidl M.F."/>
            <person name="Snel B."/>
            <person name="Stassen J.H."/>
            <person name="Sykes S."/>
            <person name="Tripathy S."/>
            <person name="van den Berg H."/>
            <person name="Vega-Arreguin J.C."/>
            <person name="Wawra S."/>
            <person name="Young S.K."/>
            <person name="Zeng Q."/>
            <person name="Dieguez-Uribeondo J."/>
            <person name="Russ C."/>
            <person name="Tyler B.M."/>
            <person name="van West P."/>
        </authorList>
    </citation>
    <scope>NUCLEOTIDE SEQUENCE [LARGE SCALE GENOMIC DNA]</scope>
    <source>
        <strain evidence="6 7">CBS 223.65</strain>
    </source>
</reference>
<dbReference type="GO" id="GO:0016139">
    <property type="term" value="P:glycoside catabolic process"/>
    <property type="evidence" value="ECO:0007669"/>
    <property type="project" value="TreeGrafter"/>
</dbReference>
<comment type="similarity">
    <text evidence="1 4">Belongs to the glycosyl hydrolase 27 family.</text>
</comment>
<dbReference type="InterPro" id="IPR002241">
    <property type="entry name" value="Glyco_hydro_27"/>
</dbReference>
<evidence type="ECO:0000256" key="1">
    <source>
        <dbReference type="ARBA" id="ARBA00009743"/>
    </source>
</evidence>
<dbReference type="STRING" id="695850.A0A067CEZ2"/>
<comment type="catalytic activity">
    <reaction evidence="4">
        <text>Hydrolysis of terminal, non-reducing alpha-D-galactose residues in alpha-D-galactosides, including galactose oligosaccharides, galactomannans and galactolipids.</text>
        <dbReference type="EC" id="3.2.1.22"/>
    </reaction>
</comment>
<evidence type="ECO:0000313" key="6">
    <source>
        <dbReference type="EMBL" id="KDO25387.1"/>
    </source>
</evidence>
<dbReference type="RefSeq" id="XP_012203815.1">
    <property type="nucleotide sequence ID" value="XM_012348425.1"/>
</dbReference>
<dbReference type="OMA" id="DRYPPMR"/>
<dbReference type="PRINTS" id="PR00740">
    <property type="entry name" value="GLHYDRLASE27"/>
</dbReference>
<dbReference type="GO" id="GO:0004557">
    <property type="term" value="F:alpha-galactosidase activity"/>
    <property type="evidence" value="ECO:0007669"/>
    <property type="project" value="UniProtKB-EC"/>
</dbReference>
<evidence type="ECO:0000256" key="4">
    <source>
        <dbReference type="RuleBase" id="RU361168"/>
    </source>
</evidence>
<organism evidence="6 7">
    <name type="scientific">Saprolegnia parasitica (strain CBS 223.65)</name>
    <dbReference type="NCBI Taxonomy" id="695850"/>
    <lineage>
        <taxon>Eukaryota</taxon>
        <taxon>Sar</taxon>
        <taxon>Stramenopiles</taxon>
        <taxon>Oomycota</taxon>
        <taxon>Saprolegniomycetes</taxon>
        <taxon>Saprolegniales</taxon>
        <taxon>Saprolegniaceae</taxon>
        <taxon>Saprolegnia</taxon>
    </lineage>
</organism>
<keyword evidence="2 4" id="KW-0378">Hydrolase</keyword>
<feature type="signal peptide" evidence="5">
    <location>
        <begin position="1"/>
        <end position="15"/>
    </location>
</feature>
<proteinExistence type="inferred from homology"/>
<keyword evidence="4" id="KW-1015">Disulfide bond</keyword>
<dbReference type="OrthoDB" id="5795902at2759"/>
<dbReference type="GO" id="GO:0009311">
    <property type="term" value="P:oligosaccharide metabolic process"/>
    <property type="evidence" value="ECO:0007669"/>
    <property type="project" value="TreeGrafter"/>
</dbReference>
<dbReference type="GO" id="GO:0005737">
    <property type="term" value="C:cytoplasm"/>
    <property type="evidence" value="ECO:0007669"/>
    <property type="project" value="TreeGrafter"/>
</dbReference>
<dbReference type="SUPFAM" id="SSF51445">
    <property type="entry name" value="(Trans)glycosidases"/>
    <property type="match status" value="1"/>
</dbReference>
<dbReference type="GeneID" id="24131498"/>
<dbReference type="EC" id="3.2.1.22" evidence="4"/>
<dbReference type="VEuPathDB" id="FungiDB:SPRG_09328"/>
<dbReference type="AlphaFoldDB" id="A0A067CEZ2"/>
<dbReference type="Gene3D" id="3.20.20.70">
    <property type="entry name" value="Aldolase class I"/>
    <property type="match status" value="1"/>
</dbReference>
<evidence type="ECO:0000256" key="2">
    <source>
        <dbReference type="ARBA" id="ARBA00022801"/>
    </source>
</evidence>
<evidence type="ECO:0000313" key="7">
    <source>
        <dbReference type="Proteomes" id="UP000030745"/>
    </source>
</evidence>
<evidence type="ECO:0000256" key="3">
    <source>
        <dbReference type="ARBA" id="ARBA00023295"/>
    </source>
</evidence>
<dbReference type="KEGG" id="spar:SPRG_09328"/>
<dbReference type="InterPro" id="IPR013785">
    <property type="entry name" value="Aldolase_TIM"/>
</dbReference>
<dbReference type="PANTHER" id="PTHR11452">
    <property type="entry name" value="ALPHA-GALACTOSIDASE/ALPHA-N-ACETYLGALACTOSAMINIDASE"/>
    <property type="match status" value="1"/>
</dbReference>
<sequence length="395" mass="42926">MRWAAAIAALTCIDALAPRMAISGWTTYANTSLDCHPSAPDTRCISAALYETMADELVQERYVDAGYRWIDINDGWAATTRDASGRLVADATRFPRGLAGVVASIQSKGLDVAVGLELGPTTCKHMAGSEGHYQLDVQTLGAANVTRLRVHACSIASASSSFYFRLSTLHAIAKRHVPPLELDCVLDQFPVNASLVTPYCATLTTQPTLPDNWAALQTRLRALLALPPADMIAYHPGGLVVGGYALTEGQNRLQLSVWLLLHAPLVVDMEPWALSNTTRALLQQPLVTQLTLEATMPSLPELLGSLANGIQIWRRAIVLHGKAMTLLLALRLDVQEPQYTVPLVFELSDVVGKACDRAILHHVYGESPSVSIKYRFTLEIAPLNAYLVLLEPTTR</sequence>
<dbReference type="EMBL" id="KK583232">
    <property type="protein sequence ID" value="KDO25387.1"/>
    <property type="molecule type" value="Genomic_DNA"/>
</dbReference>